<dbReference type="PROSITE" id="PS51384">
    <property type="entry name" value="FAD_FR"/>
    <property type="match status" value="1"/>
</dbReference>
<protein>
    <recommendedName>
        <fullName evidence="3">ferredoxin--NADP(+) reductase</fullName>
        <ecNumber evidence="3">1.18.1.2</ecNumber>
    </recommendedName>
</protein>
<comment type="caution">
    <text evidence="12">The sequence shown here is derived from an EMBL/GenBank/DDBJ whole genome shotgun (WGS) entry which is preliminary data.</text>
</comment>
<comment type="similarity">
    <text evidence="2">Belongs to the ferredoxin--NADP reductase type 1 family.</text>
</comment>
<dbReference type="Gene3D" id="2.40.30.10">
    <property type="entry name" value="Translation factors"/>
    <property type="match status" value="1"/>
</dbReference>
<reference evidence="12 13" key="1">
    <citation type="submission" date="2022-07" db="EMBL/GenBank/DDBJ databases">
        <title>Genome-wide signatures of adaptation to extreme environments.</title>
        <authorList>
            <person name="Cho C.H."/>
            <person name="Yoon H.S."/>
        </authorList>
    </citation>
    <scope>NUCLEOTIDE SEQUENCE [LARGE SCALE GENOMIC DNA]</scope>
    <source>
        <strain evidence="12 13">DBV 063 E5</strain>
    </source>
</reference>
<evidence type="ECO:0000256" key="8">
    <source>
        <dbReference type="ARBA" id="ARBA00047776"/>
    </source>
</evidence>
<evidence type="ECO:0000313" key="12">
    <source>
        <dbReference type="EMBL" id="KAK4537040.1"/>
    </source>
</evidence>
<evidence type="ECO:0000256" key="10">
    <source>
        <dbReference type="PIRSR" id="PIRSR000361-1"/>
    </source>
</evidence>
<dbReference type="AlphaFoldDB" id="A0AAV9IY71"/>
<feature type="binding site" evidence="10">
    <location>
        <position position="361"/>
    </location>
    <ligand>
        <name>NADP(+)</name>
        <dbReference type="ChEBI" id="CHEBI:58349"/>
    </ligand>
</feature>
<evidence type="ECO:0000256" key="5">
    <source>
        <dbReference type="ARBA" id="ARBA00022827"/>
    </source>
</evidence>
<dbReference type="FunFam" id="3.40.50.80:FF:000008">
    <property type="entry name" value="Ferredoxin--NADP reductase, chloroplastic"/>
    <property type="match status" value="1"/>
</dbReference>
<dbReference type="PANTHER" id="PTHR43314">
    <property type="match status" value="1"/>
</dbReference>
<dbReference type="PIRSF" id="PIRSF501178">
    <property type="entry name" value="FNR-PetH"/>
    <property type="match status" value="1"/>
</dbReference>
<evidence type="ECO:0000256" key="9">
    <source>
        <dbReference type="PIRNR" id="PIRNR000361"/>
    </source>
</evidence>
<dbReference type="Proteomes" id="UP001301350">
    <property type="component" value="Unassembled WGS sequence"/>
</dbReference>
<evidence type="ECO:0000313" key="13">
    <source>
        <dbReference type="Proteomes" id="UP001301350"/>
    </source>
</evidence>
<name>A0AAV9IY71_CYACA</name>
<sequence length="363" mass="40435">MFVSSLVAPRTSTRRANAASPFVADRRTICGGDVAAPSSWLLAGRPLFCRRRRRYSAVGARGLVAQAAPKATEKNIPINLFKPNAPYEGTCLYNKKIVGDDAPGDTCHVIINHDGKLPYLEGQSVGIIPDGTDDRGRPHKLRLYSIASTAAGDFGDYKTLSLVVKRLIYTNDKGEEVRGVCSNFLNDVQPGQKVKMTGPVGKEMLMPADLNATILMLATGTGIAPFRAFMRKAFVERHPDYKFTGKMILYLGVPTSSSLLYRDELEEMKANFPDQVELHYAISREMKNKQGGRYYLQDAMEERGEEIWQLLQKENTYTYMCGLKGMESGIDGFMSGLAGKDGVDWADFKKQLKQKKRYLVEVY</sequence>
<dbReference type="SUPFAM" id="SSF52343">
    <property type="entry name" value="Ferredoxin reductase-like, C-terminal NADP-linked domain"/>
    <property type="match status" value="1"/>
</dbReference>
<dbReference type="Gene3D" id="3.40.50.80">
    <property type="entry name" value="Nucleotide-binding domain of ferredoxin-NADP reductase (FNR) module"/>
    <property type="match status" value="1"/>
</dbReference>
<dbReference type="InterPro" id="IPR035442">
    <property type="entry name" value="FNR_plant_Cyanobacteria"/>
</dbReference>
<feature type="binding site" evidence="10">
    <location>
        <position position="221"/>
    </location>
    <ligand>
        <name>NADP(+)</name>
        <dbReference type="ChEBI" id="CHEBI:58349"/>
    </ligand>
</feature>
<evidence type="ECO:0000256" key="2">
    <source>
        <dbReference type="ARBA" id="ARBA00008312"/>
    </source>
</evidence>
<feature type="binding site" evidence="10">
    <location>
        <position position="145"/>
    </location>
    <ligand>
        <name>NADP(+)</name>
        <dbReference type="ChEBI" id="CHEBI:58349"/>
    </ligand>
</feature>
<gene>
    <name evidence="12" type="ORF">CDCA_CDCA10G3065</name>
</gene>
<proteinExistence type="inferred from homology"/>
<dbReference type="PIRSF" id="PIRSF000361">
    <property type="entry name" value="Frd-NADP+_RD"/>
    <property type="match status" value="1"/>
</dbReference>
<organism evidence="12 13">
    <name type="scientific">Cyanidium caldarium</name>
    <name type="common">Red alga</name>
    <dbReference type="NCBI Taxonomy" id="2771"/>
    <lineage>
        <taxon>Eukaryota</taxon>
        <taxon>Rhodophyta</taxon>
        <taxon>Bangiophyceae</taxon>
        <taxon>Cyanidiales</taxon>
        <taxon>Cyanidiaceae</taxon>
        <taxon>Cyanidium</taxon>
    </lineage>
</organism>
<keyword evidence="7 9" id="KW-0560">Oxidoreductase</keyword>
<comment type="cofactor">
    <cofactor evidence="1">
        <name>FAD</name>
        <dbReference type="ChEBI" id="CHEBI:57692"/>
    </cofactor>
</comment>
<keyword evidence="6 9" id="KW-0521">NADP</keyword>
<dbReference type="EC" id="1.18.1.2" evidence="3"/>
<dbReference type="SUPFAM" id="SSF63380">
    <property type="entry name" value="Riboflavin synthase domain-like"/>
    <property type="match status" value="1"/>
</dbReference>
<feature type="binding site" evidence="10">
    <location>
        <begin position="283"/>
        <end position="284"/>
    </location>
    <ligand>
        <name>NADP(+)</name>
        <dbReference type="ChEBI" id="CHEBI:58349"/>
    </ligand>
</feature>
<evidence type="ECO:0000256" key="3">
    <source>
        <dbReference type="ARBA" id="ARBA00013223"/>
    </source>
</evidence>
<dbReference type="GO" id="GO:0004324">
    <property type="term" value="F:ferredoxin-NADP+ reductase activity"/>
    <property type="evidence" value="ECO:0007669"/>
    <property type="project" value="UniProtKB-EC"/>
</dbReference>
<dbReference type="EMBL" id="JANCYW010000010">
    <property type="protein sequence ID" value="KAK4537040.1"/>
    <property type="molecule type" value="Genomic_DNA"/>
</dbReference>
<dbReference type="InterPro" id="IPR001709">
    <property type="entry name" value="Flavoprot_Pyr_Nucl_cyt_Rdtase"/>
</dbReference>
<feature type="domain" description="FAD-binding FR-type" evidence="11">
    <location>
        <begin position="84"/>
        <end position="206"/>
    </location>
</feature>
<evidence type="ECO:0000259" key="11">
    <source>
        <dbReference type="PROSITE" id="PS51384"/>
    </source>
</evidence>
<feature type="binding site" evidence="10">
    <location>
        <position position="165"/>
    </location>
    <ligand>
        <name>NADP(+)</name>
        <dbReference type="ChEBI" id="CHEBI:58349"/>
    </ligand>
</feature>
<dbReference type="PRINTS" id="PR00371">
    <property type="entry name" value="FPNCR"/>
</dbReference>
<dbReference type="Pfam" id="PF00175">
    <property type="entry name" value="NAD_binding_1"/>
    <property type="match status" value="1"/>
</dbReference>
<comment type="catalytic activity">
    <reaction evidence="8">
        <text>2 reduced [2Fe-2S]-[ferredoxin] + NADP(+) + H(+) = 2 oxidized [2Fe-2S]-[ferredoxin] + NADPH</text>
        <dbReference type="Rhea" id="RHEA:20125"/>
        <dbReference type="Rhea" id="RHEA-COMP:10000"/>
        <dbReference type="Rhea" id="RHEA-COMP:10001"/>
        <dbReference type="ChEBI" id="CHEBI:15378"/>
        <dbReference type="ChEBI" id="CHEBI:33737"/>
        <dbReference type="ChEBI" id="CHEBI:33738"/>
        <dbReference type="ChEBI" id="CHEBI:57783"/>
        <dbReference type="ChEBI" id="CHEBI:58349"/>
        <dbReference type="EC" id="1.18.1.2"/>
    </reaction>
</comment>
<evidence type="ECO:0000256" key="7">
    <source>
        <dbReference type="ARBA" id="ARBA00023002"/>
    </source>
</evidence>
<evidence type="ECO:0000256" key="4">
    <source>
        <dbReference type="ARBA" id="ARBA00022630"/>
    </source>
</evidence>
<feature type="binding site" evidence="10">
    <location>
        <begin position="322"/>
        <end position="323"/>
    </location>
    <ligand>
        <name>NADP(+)</name>
        <dbReference type="ChEBI" id="CHEBI:58349"/>
    </ligand>
</feature>
<evidence type="ECO:0000256" key="6">
    <source>
        <dbReference type="ARBA" id="ARBA00022857"/>
    </source>
</evidence>
<keyword evidence="5 9" id="KW-0274">FAD</keyword>
<feature type="binding site" evidence="10">
    <location>
        <begin position="253"/>
        <end position="254"/>
    </location>
    <ligand>
        <name>NADP(+)</name>
        <dbReference type="ChEBI" id="CHEBI:58349"/>
    </ligand>
</feature>
<dbReference type="InterPro" id="IPR017938">
    <property type="entry name" value="Riboflavin_synthase-like_b-brl"/>
</dbReference>
<accession>A0AAV9IY71</accession>
<keyword evidence="13" id="KW-1185">Reference proteome</keyword>
<dbReference type="InterPro" id="IPR039261">
    <property type="entry name" value="FNR_nucleotide-bd"/>
</dbReference>
<dbReference type="InterPro" id="IPR001433">
    <property type="entry name" value="OxRdtase_FAD/NAD-bd"/>
</dbReference>
<dbReference type="InterPro" id="IPR017927">
    <property type="entry name" value="FAD-bd_FR_type"/>
</dbReference>
<keyword evidence="4 9" id="KW-0285">Flavoprotein</keyword>
<dbReference type="InterPro" id="IPR015701">
    <property type="entry name" value="FNR"/>
</dbReference>
<evidence type="ECO:0000256" key="1">
    <source>
        <dbReference type="ARBA" id="ARBA00001974"/>
    </source>
</evidence>
<dbReference type="CDD" id="cd06208">
    <property type="entry name" value="CYPOR_like_FNR"/>
    <property type="match status" value="1"/>
</dbReference>